<comment type="subcellular location">
    <subcellularLocation>
        <location evidence="1">Cell inner membrane</location>
        <topology evidence="1">Multi-pass membrane protein</topology>
    </subcellularLocation>
</comment>
<protein>
    <submittedName>
        <fullName evidence="11">Tripartite ATP-independent transporter, DctQ component</fullName>
    </submittedName>
</protein>
<comment type="similarity">
    <text evidence="8">Belongs to the TRAP transporter small permease family.</text>
</comment>
<evidence type="ECO:0000256" key="4">
    <source>
        <dbReference type="ARBA" id="ARBA00022519"/>
    </source>
</evidence>
<dbReference type="GO" id="GO:0005886">
    <property type="term" value="C:plasma membrane"/>
    <property type="evidence" value="ECO:0007669"/>
    <property type="project" value="UniProtKB-SubCell"/>
</dbReference>
<sequence length="181" mass="19924">MQSIVRKISKLVTVFMGGGASLSMAVVFIVVFLNSLRRYTIGKSFEWGEELPIFVAIYGIMFGSAWAYLEDRHIKFTMLVGFLSEKTSRYLFMLVDLVMVITGSLLAYSGYLFAAKRGAMESSGMINLAKQLTAITGLKHFLVFGTLYPYQAAMIGGGIMVAIAAILKFLQRLTDGAPSCR</sequence>
<keyword evidence="12" id="KW-1185">Reference proteome</keyword>
<dbReference type="STRING" id="91360.SAMN05660330_02796"/>
<evidence type="ECO:0000256" key="9">
    <source>
        <dbReference type="SAM" id="Phobius"/>
    </source>
</evidence>
<dbReference type="Proteomes" id="UP000199073">
    <property type="component" value="Unassembled WGS sequence"/>
</dbReference>
<evidence type="ECO:0000256" key="3">
    <source>
        <dbReference type="ARBA" id="ARBA00022475"/>
    </source>
</evidence>
<feature type="domain" description="Tripartite ATP-independent periplasmic transporters DctQ component" evidence="10">
    <location>
        <begin position="28"/>
        <end position="173"/>
    </location>
</feature>
<dbReference type="GO" id="GO:0015740">
    <property type="term" value="P:C4-dicarboxylate transport"/>
    <property type="evidence" value="ECO:0007669"/>
    <property type="project" value="TreeGrafter"/>
</dbReference>
<feature type="transmembrane region" description="Helical" evidence="9">
    <location>
        <begin position="90"/>
        <end position="114"/>
    </location>
</feature>
<evidence type="ECO:0000256" key="8">
    <source>
        <dbReference type="ARBA" id="ARBA00038436"/>
    </source>
</evidence>
<dbReference type="AlphaFoldDB" id="A0A1H0STE2"/>
<dbReference type="EMBL" id="FNJI01000020">
    <property type="protein sequence ID" value="SDP44516.1"/>
    <property type="molecule type" value="Genomic_DNA"/>
</dbReference>
<dbReference type="Pfam" id="PF04290">
    <property type="entry name" value="DctQ"/>
    <property type="match status" value="1"/>
</dbReference>
<keyword evidence="7 9" id="KW-0472">Membrane</keyword>
<dbReference type="InterPro" id="IPR055348">
    <property type="entry name" value="DctQ"/>
</dbReference>
<dbReference type="GO" id="GO:0022857">
    <property type="term" value="F:transmembrane transporter activity"/>
    <property type="evidence" value="ECO:0007669"/>
    <property type="project" value="TreeGrafter"/>
</dbReference>
<keyword evidence="2" id="KW-0813">Transport</keyword>
<evidence type="ECO:0000256" key="5">
    <source>
        <dbReference type="ARBA" id="ARBA00022692"/>
    </source>
</evidence>
<feature type="transmembrane region" description="Helical" evidence="9">
    <location>
        <begin position="148"/>
        <end position="167"/>
    </location>
</feature>
<name>A0A1H0STE2_9BACT</name>
<evidence type="ECO:0000313" key="11">
    <source>
        <dbReference type="EMBL" id="SDP44516.1"/>
    </source>
</evidence>
<dbReference type="PANTHER" id="PTHR35011">
    <property type="entry name" value="2,3-DIKETO-L-GULONATE TRAP TRANSPORTER SMALL PERMEASE PROTEIN YIAM"/>
    <property type="match status" value="1"/>
</dbReference>
<evidence type="ECO:0000256" key="2">
    <source>
        <dbReference type="ARBA" id="ARBA00022448"/>
    </source>
</evidence>
<evidence type="ECO:0000313" key="12">
    <source>
        <dbReference type="Proteomes" id="UP000199073"/>
    </source>
</evidence>
<feature type="transmembrane region" description="Helical" evidence="9">
    <location>
        <begin position="12"/>
        <end position="33"/>
    </location>
</feature>
<dbReference type="InterPro" id="IPR007387">
    <property type="entry name" value="TRAP_DctQ"/>
</dbReference>
<keyword evidence="5 9" id="KW-0812">Transmembrane</keyword>
<evidence type="ECO:0000256" key="1">
    <source>
        <dbReference type="ARBA" id="ARBA00004429"/>
    </source>
</evidence>
<dbReference type="RefSeq" id="WP_218121799.1">
    <property type="nucleotide sequence ID" value="NZ_FNJI01000020.1"/>
</dbReference>
<evidence type="ECO:0000256" key="6">
    <source>
        <dbReference type="ARBA" id="ARBA00022989"/>
    </source>
</evidence>
<keyword evidence="3" id="KW-1003">Cell membrane</keyword>
<proteinExistence type="inferred from homology"/>
<dbReference type="PANTHER" id="PTHR35011:SF11">
    <property type="entry name" value="TRAP TRANSPORTER SMALL PERMEASE PROTEIN"/>
    <property type="match status" value="1"/>
</dbReference>
<evidence type="ECO:0000256" key="7">
    <source>
        <dbReference type="ARBA" id="ARBA00023136"/>
    </source>
</evidence>
<keyword evidence="4" id="KW-0997">Cell inner membrane</keyword>
<gene>
    <name evidence="11" type="ORF">SAMN05660330_02796</name>
</gene>
<feature type="transmembrane region" description="Helical" evidence="9">
    <location>
        <begin position="53"/>
        <end position="69"/>
    </location>
</feature>
<accession>A0A1H0STE2</accession>
<keyword evidence="6 9" id="KW-1133">Transmembrane helix</keyword>
<reference evidence="11 12" key="1">
    <citation type="submission" date="2016-10" db="EMBL/GenBank/DDBJ databases">
        <authorList>
            <person name="de Groot N.N."/>
        </authorList>
    </citation>
    <scope>NUCLEOTIDE SEQUENCE [LARGE SCALE GENOMIC DNA]</scope>
    <source>
        <strain evidence="11 12">DSM 12130</strain>
    </source>
</reference>
<evidence type="ECO:0000259" key="10">
    <source>
        <dbReference type="Pfam" id="PF04290"/>
    </source>
</evidence>
<organism evidence="11 12">
    <name type="scientific">Desulforhopalus singaporensis</name>
    <dbReference type="NCBI Taxonomy" id="91360"/>
    <lineage>
        <taxon>Bacteria</taxon>
        <taxon>Pseudomonadati</taxon>
        <taxon>Thermodesulfobacteriota</taxon>
        <taxon>Desulfobulbia</taxon>
        <taxon>Desulfobulbales</taxon>
        <taxon>Desulfocapsaceae</taxon>
        <taxon>Desulforhopalus</taxon>
    </lineage>
</organism>